<dbReference type="Proteomes" id="UP000070346">
    <property type="component" value="Unassembled WGS sequence"/>
</dbReference>
<proteinExistence type="predicted"/>
<comment type="caution">
    <text evidence="1">The sequence shown here is derived from an EMBL/GenBank/DDBJ whole genome shotgun (WGS) entry which is preliminary data.</text>
</comment>
<sequence length="69" mass="8189">MRRDQIKKFVDKTTSKPYSDATSAMLAWGRDPFLNSLSEEEWDYLMKLIEEKTEYYQNHPDEMPEIIAG</sequence>
<reference evidence="1 2" key="1">
    <citation type="submission" date="2016-02" db="EMBL/GenBank/DDBJ databases">
        <title>Complete Genome Sequences of Lactobacillus johnsonii Strain W1.</title>
        <authorList>
            <person name="Sun Y."/>
            <person name="Wu X."/>
        </authorList>
    </citation>
    <scope>NUCLEOTIDE SEQUENCE [LARGE SCALE GENOMIC DNA]</scope>
    <source>
        <strain evidence="1 2">W1</strain>
    </source>
</reference>
<gene>
    <name evidence="1" type="ORF">AYJ53_08040</name>
</gene>
<evidence type="ECO:0000313" key="1">
    <source>
        <dbReference type="EMBL" id="KXN75965.1"/>
    </source>
</evidence>
<name>A0A9X0J6R5_LACJH</name>
<dbReference type="RefSeq" id="WP_004895192.1">
    <property type="nucleotide sequence ID" value="NZ_JAIQXC010000001.1"/>
</dbReference>
<evidence type="ECO:0000313" key="2">
    <source>
        <dbReference type="Proteomes" id="UP000070346"/>
    </source>
</evidence>
<dbReference type="EMBL" id="LSNG01000031">
    <property type="protein sequence ID" value="KXN75965.1"/>
    <property type="molecule type" value="Genomic_DNA"/>
</dbReference>
<dbReference type="AlphaFoldDB" id="A0A9X0J6R5"/>
<accession>A0A9X0J6R5</accession>
<organism evidence="1 2">
    <name type="scientific">Lactobacillus johnsonii</name>
    <dbReference type="NCBI Taxonomy" id="33959"/>
    <lineage>
        <taxon>Bacteria</taxon>
        <taxon>Bacillati</taxon>
        <taxon>Bacillota</taxon>
        <taxon>Bacilli</taxon>
        <taxon>Lactobacillales</taxon>
        <taxon>Lactobacillaceae</taxon>
        <taxon>Lactobacillus</taxon>
    </lineage>
</organism>
<protein>
    <submittedName>
        <fullName evidence="1">Uncharacterized protein</fullName>
    </submittedName>
</protein>